<name>A0A9W7G670_9STRA</name>
<accession>A0A9W7G670</accession>
<sequence>MLSRLMLMIGAVSAALLRGTFVKLYDSQSAKEKFDYLLGKILADSSPGQWPPTVGWPPSSSLPYLFIESMKPTVSEFTDEMPDGRYKLIHSVGGAASVKFDFLPNPYTGLFKEANYGLIRFASAKEPKEGSGIGALEGGFTPGIGVKFLRDGVPSANVVFLHKLTPQDSWNFFKNTQSNHLSVGGLGTAENLLKKKFETSGSDWVNMVGLSDFARYSEDGTELSDEDINFPFQLLLVPTDDMKSRFPDTYSAPLIDQLRTIPSGSTLYDIYAKADYDAPPTLIGSMVTTSEIESSSFADGKLFLKHQIMEEDFLLRPEWLRRCGSNDDCGVCPVDNRC</sequence>
<evidence type="ECO:0000313" key="1">
    <source>
        <dbReference type="EMBL" id="GMI34670.1"/>
    </source>
</evidence>
<evidence type="ECO:0000313" key="2">
    <source>
        <dbReference type="Proteomes" id="UP001165065"/>
    </source>
</evidence>
<dbReference type="AlphaFoldDB" id="A0A9W7G670"/>
<comment type="caution">
    <text evidence="1">The sequence shown here is derived from an EMBL/GenBank/DDBJ whole genome shotgun (WGS) entry which is preliminary data.</text>
</comment>
<proteinExistence type="predicted"/>
<keyword evidence="2" id="KW-1185">Reference proteome</keyword>
<protein>
    <submittedName>
        <fullName evidence="1">Uncharacterized protein</fullName>
    </submittedName>
</protein>
<dbReference type="OrthoDB" id="187102at2759"/>
<organism evidence="1 2">
    <name type="scientific">Triparma columacea</name>
    <dbReference type="NCBI Taxonomy" id="722753"/>
    <lineage>
        <taxon>Eukaryota</taxon>
        <taxon>Sar</taxon>
        <taxon>Stramenopiles</taxon>
        <taxon>Ochrophyta</taxon>
        <taxon>Bolidophyceae</taxon>
        <taxon>Parmales</taxon>
        <taxon>Triparmaceae</taxon>
        <taxon>Triparma</taxon>
    </lineage>
</organism>
<dbReference type="Proteomes" id="UP001165065">
    <property type="component" value="Unassembled WGS sequence"/>
</dbReference>
<reference evidence="2" key="1">
    <citation type="journal article" date="2023" name="Commun. Biol.">
        <title>Genome analysis of Parmales, the sister group of diatoms, reveals the evolutionary specialization of diatoms from phago-mixotrophs to photoautotrophs.</title>
        <authorList>
            <person name="Ban H."/>
            <person name="Sato S."/>
            <person name="Yoshikawa S."/>
            <person name="Yamada K."/>
            <person name="Nakamura Y."/>
            <person name="Ichinomiya M."/>
            <person name="Sato N."/>
            <person name="Blanc-Mathieu R."/>
            <person name="Endo H."/>
            <person name="Kuwata A."/>
            <person name="Ogata H."/>
        </authorList>
    </citation>
    <scope>NUCLEOTIDE SEQUENCE [LARGE SCALE GENOMIC DNA]</scope>
</reference>
<gene>
    <name evidence="1" type="ORF">TrCOL_g13025</name>
</gene>
<dbReference type="EMBL" id="BRYA01000045">
    <property type="protein sequence ID" value="GMI34670.1"/>
    <property type="molecule type" value="Genomic_DNA"/>
</dbReference>